<evidence type="ECO:0000313" key="10">
    <source>
        <dbReference type="Proteomes" id="UP001275084"/>
    </source>
</evidence>
<evidence type="ECO:0000256" key="3">
    <source>
        <dbReference type="ARBA" id="ARBA00022771"/>
    </source>
</evidence>
<feature type="region of interest" description="Disordered" evidence="7">
    <location>
        <begin position="519"/>
        <end position="538"/>
    </location>
</feature>
<feature type="region of interest" description="Disordered" evidence="7">
    <location>
        <begin position="426"/>
        <end position="451"/>
    </location>
</feature>
<dbReference type="FunFam" id="3.30.160.60:FF:000072">
    <property type="entry name" value="zinc finger protein 143 isoform X1"/>
    <property type="match status" value="1"/>
</dbReference>
<dbReference type="PANTHER" id="PTHR14003">
    <property type="entry name" value="TRANSCRIPTIONAL REPRESSOR PROTEIN YY"/>
    <property type="match status" value="1"/>
</dbReference>
<feature type="compositionally biased region" description="Low complexity" evidence="7">
    <location>
        <begin position="216"/>
        <end position="235"/>
    </location>
</feature>
<dbReference type="Gene3D" id="3.30.160.60">
    <property type="entry name" value="Classic Zinc Finger"/>
    <property type="match status" value="4"/>
</dbReference>
<organism evidence="9 10">
    <name type="scientific">Lasiosphaeria hispida</name>
    <dbReference type="NCBI Taxonomy" id="260671"/>
    <lineage>
        <taxon>Eukaryota</taxon>
        <taxon>Fungi</taxon>
        <taxon>Dikarya</taxon>
        <taxon>Ascomycota</taxon>
        <taxon>Pezizomycotina</taxon>
        <taxon>Sordariomycetes</taxon>
        <taxon>Sordariomycetidae</taxon>
        <taxon>Sordariales</taxon>
        <taxon>Lasiosphaeriaceae</taxon>
        <taxon>Lasiosphaeria</taxon>
    </lineage>
</organism>
<evidence type="ECO:0000256" key="5">
    <source>
        <dbReference type="ARBA" id="ARBA00044085"/>
    </source>
</evidence>
<dbReference type="PROSITE" id="PS00028">
    <property type="entry name" value="ZINC_FINGER_C2H2_1"/>
    <property type="match status" value="3"/>
</dbReference>
<dbReference type="Proteomes" id="UP001275084">
    <property type="component" value="Unassembled WGS sequence"/>
</dbReference>
<dbReference type="InterPro" id="IPR036236">
    <property type="entry name" value="Znf_C2H2_sf"/>
</dbReference>
<keyword evidence="10" id="KW-1185">Reference proteome</keyword>
<dbReference type="SMART" id="SM00355">
    <property type="entry name" value="ZnF_C2H2"/>
    <property type="match status" value="3"/>
</dbReference>
<dbReference type="PROSITE" id="PS50157">
    <property type="entry name" value="ZINC_FINGER_C2H2_2"/>
    <property type="match status" value="3"/>
</dbReference>
<evidence type="ECO:0000256" key="4">
    <source>
        <dbReference type="ARBA" id="ARBA00022833"/>
    </source>
</evidence>
<accession>A0AAJ0MHF2</accession>
<keyword evidence="1" id="KW-0479">Metal-binding</keyword>
<dbReference type="AlphaFoldDB" id="A0AAJ0MHF2"/>
<keyword evidence="3 6" id="KW-0863">Zinc-finger</keyword>
<keyword evidence="2" id="KW-0677">Repeat</keyword>
<dbReference type="GO" id="GO:0000981">
    <property type="term" value="F:DNA-binding transcription factor activity, RNA polymerase II-specific"/>
    <property type="evidence" value="ECO:0007669"/>
    <property type="project" value="UniProtKB-ARBA"/>
</dbReference>
<comment type="caution">
    <text evidence="9">The sequence shown here is derived from an EMBL/GenBank/DDBJ whole genome shotgun (WGS) entry which is preliminary data.</text>
</comment>
<evidence type="ECO:0000256" key="2">
    <source>
        <dbReference type="ARBA" id="ARBA00022737"/>
    </source>
</evidence>
<protein>
    <recommendedName>
        <fullName evidence="5">C2H2 type master regulator of conidiophore development brlA</fullName>
    </recommendedName>
</protein>
<feature type="compositionally biased region" description="Polar residues" evidence="7">
    <location>
        <begin position="128"/>
        <end position="142"/>
    </location>
</feature>
<evidence type="ECO:0000256" key="7">
    <source>
        <dbReference type="SAM" id="MobiDB-lite"/>
    </source>
</evidence>
<dbReference type="GO" id="GO:0000785">
    <property type="term" value="C:chromatin"/>
    <property type="evidence" value="ECO:0007669"/>
    <property type="project" value="TreeGrafter"/>
</dbReference>
<sequence>MALTAHPPAPPAWARWPQHHPNNDYVMDANMMPYESRPTTSATMQRTVLPQYYSAPFTAAPMATMAAPHYHQPAGSYAGYPSYTPSHALGSPFKHHQQYQERPQPRIMSVEPEQNRGFQEATDIRLSSEGSRSPSVKSESQMSSTRSVASSGRRSSRVITSNLPVGGNHIDFNTGVDTLMKAIQAKREAEELLKKAEAGETPQPQSDIKVEQCTVPSSPVEQQQQQRSPLPDSQQADSKQQDRKRFFCEIPGCHKSFTQKTHLDIHLRAHTGEQPYTCKLLGCGQRFSQLGNLKTHERRHTGEKPYHCEQCGKSFAQRGNVRAHMKTHSQTKPFLCRLDDCNKTFTQLGNLKVRLYPVVSALDRRSRNPPRRRIKTGMQSHQNKFHLDTLKTLTARVASTGFDTLLSEDKDFWEYFTTMYKNSNKGIKGRGKDRKVGPVPRIPPTSPTNTMGHFSLPNGMPQLLNHDPHTHNTMQHPLPYHGLSHPAAYSMSRPHLMLQVGRDSHNGYEMFDTDVASIASSGPTSASSGPMYDDDHRRDLAFGDRSFEGHLY</sequence>
<keyword evidence="4" id="KW-0862">Zinc</keyword>
<dbReference type="PANTHER" id="PTHR14003:SF19">
    <property type="entry name" value="YY2 TRANSCRIPTION FACTOR"/>
    <property type="match status" value="1"/>
</dbReference>
<reference evidence="9" key="1">
    <citation type="journal article" date="2023" name="Mol. Phylogenet. Evol.">
        <title>Genome-scale phylogeny and comparative genomics of the fungal order Sordariales.</title>
        <authorList>
            <person name="Hensen N."/>
            <person name="Bonometti L."/>
            <person name="Westerberg I."/>
            <person name="Brannstrom I.O."/>
            <person name="Guillou S."/>
            <person name="Cros-Aarteil S."/>
            <person name="Calhoun S."/>
            <person name="Haridas S."/>
            <person name="Kuo A."/>
            <person name="Mondo S."/>
            <person name="Pangilinan J."/>
            <person name="Riley R."/>
            <person name="LaButti K."/>
            <person name="Andreopoulos B."/>
            <person name="Lipzen A."/>
            <person name="Chen C."/>
            <person name="Yan M."/>
            <person name="Daum C."/>
            <person name="Ng V."/>
            <person name="Clum A."/>
            <person name="Steindorff A."/>
            <person name="Ohm R.A."/>
            <person name="Martin F."/>
            <person name="Silar P."/>
            <person name="Natvig D.O."/>
            <person name="Lalanne C."/>
            <person name="Gautier V."/>
            <person name="Ament-Velasquez S.L."/>
            <person name="Kruys A."/>
            <person name="Hutchinson M.I."/>
            <person name="Powell A.J."/>
            <person name="Barry K."/>
            <person name="Miller A.N."/>
            <person name="Grigoriev I.V."/>
            <person name="Debuchy R."/>
            <person name="Gladieux P."/>
            <person name="Hiltunen Thoren M."/>
            <person name="Johannesson H."/>
        </authorList>
    </citation>
    <scope>NUCLEOTIDE SEQUENCE</scope>
    <source>
        <strain evidence="9">CBS 955.72</strain>
    </source>
</reference>
<feature type="region of interest" description="Disordered" evidence="7">
    <location>
        <begin position="213"/>
        <end position="241"/>
    </location>
</feature>
<dbReference type="FunFam" id="3.30.160.60:FF:000110">
    <property type="entry name" value="Zinc finger protein-like"/>
    <property type="match status" value="1"/>
</dbReference>
<feature type="domain" description="C2H2-type" evidence="8">
    <location>
        <begin position="276"/>
        <end position="305"/>
    </location>
</feature>
<proteinExistence type="predicted"/>
<dbReference type="GO" id="GO:0005667">
    <property type="term" value="C:transcription regulator complex"/>
    <property type="evidence" value="ECO:0007669"/>
    <property type="project" value="TreeGrafter"/>
</dbReference>
<evidence type="ECO:0000313" key="9">
    <source>
        <dbReference type="EMBL" id="KAK3359194.1"/>
    </source>
</evidence>
<feature type="compositionally biased region" description="Low complexity" evidence="7">
    <location>
        <begin position="143"/>
        <end position="153"/>
    </location>
</feature>
<name>A0AAJ0MHF2_9PEZI</name>
<dbReference type="Pfam" id="PF00096">
    <property type="entry name" value="zf-C2H2"/>
    <property type="match status" value="3"/>
</dbReference>
<feature type="domain" description="C2H2-type" evidence="8">
    <location>
        <begin position="306"/>
        <end position="333"/>
    </location>
</feature>
<feature type="domain" description="C2H2-type" evidence="8">
    <location>
        <begin position="246"/>
        <end position="275"/>
    </location>
</feature>
<dbReference type="GO" id="GO:0000978">
    <property type="term" value="F:RNA polymerase II cis-regulatory region sequence-specific DNA binding"/>
    <property type="evidence" value="ECO:0007669"/>
    <property type="project" value="TreeGrafter"/>
</dbReference>
<dbReference type="InterPro" id="IPR013087">
    <property type="entry name" value="Znf_C2H2_type"/>
</dbReference>
<evidence type="ECO:0000256" key="6">
    <source>
        <dbReference type="PROSITE-ProRule" id="PRU00042"/>
    </source>
</evidence>
<feature type="compositionally biased region" description="Low complexity" evidence="7">
    <location>
        <begin position="519"/>
        <end position="530"/>
    </location>
</feature>
<evidence type="ECO:0000256" key="1">
    <source>
        <dbReference type="ARBA" id="ARBA00022723"/>
    </source>
</evidence>
<reference evidence="9" key="2">
    <citation type="submission" date="2023-06" db="EMBL/GenBank/DDBJ databases">
        <authorList>
            <consortium name="Lawrence Berkeley National Laboratory"/>
            <person name="Haridas S."/>
            <person name="Hensen N."/>
            <person name="Bonometti L."/>
            <person name="Westerberg I."/>
            <person name="Brannstrom I.O."/>
            <person name="Guillou S."/>
            <person name="Cros-Aarteil S."/>
            <person name="Calhoun S."/>
            <person name="Kuo A."/>
            <person name="Mondo S."/>
            <person name="Pangilinan J."/>
            <person name="Riley R."/>
            <person name="Labutti K."/>
            <person name="Andreopoulos B."/>
            <person name="Lipzen A."/>
            <person name="Chen C."/>
            <person name="Yanf M."/>
            <person name="Daum C."/>
            <person name="Ng V."/>
            <person name="Clum A."/>
            <person name="Steindorff A."/>
            <person name="Ohm R."/>
            <person name="Martin F."/>
            <person name="Silar P."/>
            <person name="Natvig D."/>
            <person name="Lalanne C."/>
            <person name="Gautier V."/>
            <person name="Ament-Velasquez S.L."/>
            <person name="Kruys A."/>
            <person name="Hutchinson M.I."/>
            <person name="Powell A.J."/>
            <person name="Barry K."/>
            <person name="Miller A.N."/>
            <person name="Grigoriev I.V."/>
            <person name="Debuchy R."/>
            <person name="Gladieux P."/>
            <person name="Thoren M.H."/>
            <person name="Johannesson H."/>
        </authorList>
    </citation>
    <scope>NUCLEOTIDE SEQUENCE</scope>
    <source>
        <strain evidence="9">CBS 955.72</strain>
    </source>
</reference>
<dbReference type="FunFam" id="3.30.160.60:FF:000125">
    <property type="entry name" value="Putative zinc finger protein 143"/>
    <property type="match status" value="1"/>
</dbReference>
<dbReference type="GO" id="GO:0008270">
    <property type="term" value="F:zinc ion binding"/>
    <property type="evidence" value="ECO:0007669"/>
    <property type="project" value="UniProtKB-KW"/>
</dbReference>
<dbReference type="SUPFAM" id="SSF57667">
    <property type="entry name" value="beta-beta-alpha zinc fingers"/>
    <property type="match status" value="2"/>
</dbReference>
<feature type="region of interest" description="Disordered" evidence="7">
    <location>
        <begin position="88"/>
        <end position="172"/>
    </location>
</feature>
<evidence type="ECO:0000259" key="8">
    <source>
        <dbReference type="PROSITE" id="PS50157"/>
    </source>
</evidence>
<dbReference type="EMBL" id="JAUIQD010000002">
    <property type="protein sequence ID" value="KAK3359194.1"/>
    <property type="molecule type" value="Genomic_DNA"/>
</dbReference>
<gene>
    <name evidence="9" type="ORF">B0T25DRAFT_89817</name>
</gene>